<proteinExistence type="predicted"/>
<dbReference type="EMBL" id="UINC01040959">
    <property type="protein sequence ID" value="SVB41560.1"/>
    <property type="molecule type" value="Genomic_DNA"/>
</dbReference>
<dbReference type="AlphaFoldDB" id="A0A382DSZ9"/>
<dbReference type="InterPro" id="IPR003615">
    <property type="entry name" value="HNH_nuc"/>
</dbReference>
<dbReference type="Pfam" id="PF14279">
    <property type="entry name" value="HNH_5"/>
    <property type="match status" value="1"/>
</dbReference>
<feature type="domain" description="HNH nuclease" evidence="1">
    <location>
        <begin position="93"/>
        <end position="145"/>
    </location>
</feature>
<accession>A0A382DSZ9</accession>
<reference evidence="2" key="1">
    <citation type="submission" date="2018-05" db="EMBL/GenBank/DDBJ databases">
        <authorList>
            <person name="Lanie J.A."/>
            <person name="Ng W.-L."/>
            <person name="Kazmierczak K.M."/>
            <person name="Andrzejewski T.M."/>
            <person name="Davidsen T.M."/>
            <person name="Wayne K.J."/>
            <person name="Tettelin H."/>
            <person name="Glass J.I."/>
            <person name="Rusch D."/>
            <person name="Podicherti R."/>
            <person name="Tsui H.-C.T."/>
            <person name="Winkler M.E."/>
        </authorList>
    </citation>
    <scope>NUCLEOTIDE SEQUENCE</scope>
</reference>
<dbReference type="CDD" id="cd00085">
    <property type="entry name" value="HNHc"/>
    <property type="match status" value="1"/>
</dbReference>
<evidence type="ECO:0000259" key="1">
    <source>
        <dbReference type="SMART" id="SM00507"/>
    </source>
</evidence>
<dbReference type="PANTHER" id="PTHR33877">
    <property type="entry name" value="SLL1193 PROTEIN"/>
    <property type="match status" value="1"/>
</dbReference>
<dbReference type="PANTHER" id="PTHR33877:SF2">
    <property type="entry name" value="OS07G0170200 PROTEIN"/>
    <property type="match status" value="1"/>
</dbReference>
<dbReference type="InterPro" id="IPR029471">
    <property type="entry name" value="HNH_5"/>
</dbReference>
<dbReference type="Gene3D" id="1.10.30.50">
    <property type="match status" value="1"/>
</dbReference>
<sequence length="210" mass="23533">MLSEQHKVDLAQQVLRTDISGMPLEWIDYRDAVRLYHTEQVAYVVGTFLFRVHGGVNARTGIRSTVDVNSIIATIGRHAGLTESHQNYVPPLNNKTLFRRDANLCLYCGSRFMSKNLTRDHVYPINIGGSDTWSNVVTACRRCNNHKGGGTVDQAGMQLIAIPFVPTYAEYIYLKGRRVLADQMEFLLGHFPRTSPLHTRLSGKLGTALT</sequence>
<organism evidence="2">
    <name type="scientific">marine metagenome</name>
    <dbReference type="NCBI Taxonomy" id="408172"/>
    <lineage>
        <taxon>unclassified sequences</taxon>
        <taxon>metagenomes</taxon>
        <taxon>ecological metagenomes</taxon>
    </lineage>
</organism>
<dbReference type="InterPro" id="IPR052892">
    <property type="entry name" value="NA-targeting_endonuclease"/>
</dbReference>
<protein>
    <recommendedName>
        <fullName evidence="1">HNH nuclease domain-containing protein</fullName>
    </recommendedName>
</protein>
<gene>
    <name evidence="2" type="ORF">METZ01_LOCUS194414</name>
</gene>
<name>A0A382DSZ9_9ZZZZ</name>
<evidence type="ECO:0000313" key="2">
    <source>
        <dbReference type="EMBL" id="SVB41560.1"/>
    </source>
</evidence>
<dbReference type="SMART" id="SM00507">
    <property type="entry name" value="HNHc"/>
    <property type="match status" value="1"/>
</dbReference>